<keyword evidence="2 5" id="KW-0732">Signal</keyword>
<evidence type="ECO:0000256" key="2">
    <source>
        <dbReference type="ARBA" id="ARBA00022729"/>
    </source>
</evidence>
<evidence type="ECO:0000256" key="1">
    <source>
        <dbReference type="ARBA" id="ARBA00004418"/>
    </source>
</evidence>
<dbReference type="Proteomes" id="UP000053455">
    <property type="component" value="Unassembled WGS sequence"/>
</dbReference>
<accession>A0A0H0XJW2</accession>
<dbReference type="PANTHER" id="PTHR39210:SF1">
    <property type="entry name" value="HEPARIN-SULFATE LYASE"/>
    <property type="match status" value="1"/>
</dbReference>
<feature type="signal peptide" evidence="5">
    <location>
        <begin position="1"/>
        <end position="22"/>
    </location>
</feature>
<dbReference type="InterPro" id="IPR055076">
    <property type="entry name" value="Alg17C_C"/>
</dbReference>
<dbReference type="EMBL" id="LBHU01000004">
    <property type="protein sequence ID" value="KLI62863.1"/>
    <property type="molecule type" value="Genomic_DNA"/>
</dbReference>
<keyword evidence="3" id="KW-0574">Periplasm</keyword>
<organism evidence="9 10">
    <name type="scientific">Aurantiacibacter marinus</name>
    <dbReference type="NCBI Taxonomy" id="874156"/>
    <lineage>
        <taxon>Bacteria</taxon>
        <taxon>Pseudomonadati</taxon>
        <taxon>Pseudomonadota</taxon>
        <taxon>Alphaproteobacteria</taxon>
        <taxon>Sphingomonadales</taxon>
        <taxon>Erythrobacteraceae</taxon>
        <taxon>Aurantiacibacter</taxon>
    </lineage>
</organism>
<dbReference type="Gene3D" id="1.50.10.100">
    <property type="entry name" value="Chondroitin AC/alginate lyase"/>
    <property type="match status" value="1"/>
</dbReference>
<keyword evidence="4 9" id="KW-0456">Lyase</keyword>
<reference evidence="9 10" key="1">
    <citation type="submission" date="2015-04" db="EMBL/GenBank/DDBJ databases">
        <title>The draft genome sequence of Erythrobacter marinus HWDM-33.</title>
        <authorList>
            <person name="Zhuang L."/>
            <person name="Liu Y."/>
            <person name="Shao Z."/>
        </authorList>
    </citation>
    <scope>NUCLEOTIDE SEQUENCE [LARGE SCALE GENOMIC DNA]</scope>
    <source>
        <strain evidence="9 10">HWDM-33</strain>
    </source>
</reference>
<name>A0A0H0XJW2_9SPHN</name>
<evidence type="ECO:0000259" key="8">
    <source>
        <dbReference type="Pfam" id="PF22686"/>
    </source>
</evidence>
<proteinExistence type="predicted"/>
<evidence type="ECO:0000256" key="4">
    <source>
        <dbReference type="ARBA" id="ARBA00023239"/>
    </source>
</evidence>
<evidence type="ECO:0000313" key="9">
    <source>
        <dbReference type="EMBL" id="KLI62863.1"/>
    </source>
</evidence>
<feature type="chain" id="PRO_5002589361" evidence="5">
    <location>
        <begin position="23"/>
        <end position="727"/>
    </location>
</feature>
<dbReference type="AlphaFoldDB" id="A0A0H0XJW2"/>
<dbReference type="STRING" id="874156.GCA_001021555_02551"/>
<dbReference type="InterPro" id="IPR012480">
    <property type="entry name" value="Hepar_II_III_C"/>
</dbReference>
<sequence length="727" mass="79772">MKRSIALALAATGLALSLPAAAQEFDAAGQSASAMAYPQLFASEMALAEEFVNGMIAAGITVPVPADPGGGYTHEQHKRNYRAMYLAGHLYQLTGEERYLAFVRDMLLEYADLYPTLGDHPARANQNVGRLFWQVLNDAMWMVHAVQAYETVRDDLDTADRQRIDDDVFRRAAEFLSVDSEATFNLIHNHATWATAGVGMAGYVLGDDDLVHRALYGSAGDGEAGFVRQTELLFSPDGYYTEGPYYQRFAMLPFMVFAGAIQRNDPALRIFEHRGGILVKALNATIQLTYDGYFFPFNDAIRDKSLNTAELYEGVAIGYSVTRDPALLDIARQQGRTVITPAGLEMSRALAADEAEPFQFRSMLFSDGPDGDQGAVAVMRSGQGPMHMAMVAKNASQGMGHGHFDKLSWQLYDRGNEIVRDYGAARFLNIEAKEGGRYLPENETWAKQTIAHNALVVNEQSHFYGVRDLADTAWPTQHYFNVEDGFQVSAAGIDSAYPNEGVSMTRVLAMVDIEGLSQPLALDVLRAQGTSEVQFDLPLHYSGHIMRLGFDPVRNIAGRPVLGADNGYQHIWVDGSATPAPDQGFMTWLLDGRFYTYRFVPSAGMEVILGESGANDPDFNLRREPLVIQRVSGTDSASFVSVLESHGLYDGATEQTIGSNSQIASLHHVRSHGYDLVFIETLAGQEVVVAISWDNDPAAQHSVTIEGREINWRGYAARVPLGGGDDT</sequence>
<dbReference type="Pfam" id="PF05426">
    <property type="entry name" value="Alginate_lyase"/>
    <property type="match status" value="1"/>
</dbReference>
<dbReference type="Gene3D" id="2.70.98.70">
    <property type="match status" value="1"/>
</dbReference>
<feature type="domain" description="Alginate lyase" evidence="6">
    <location>
        <begin position="75"/>
        <end position="288"/>
    </location>
</feature>
<protein>
    <submittedName>
        <fullName evidence="9">Alginate lyase</fullName>
    </submittedName>
</protein>
<dbReference type="PANTHER" id="PTHR39210">
    <property type="entry name" value="HEPARIN-SULFATE LYASE"/>
    <property type="match status" value="1"/>
</dbReference>
<dbReference type="RefSeq" id="WP_047094380.1">
    <property type="nucleotide sequence ID" value="NZ_LBHU01000004.1"/>
</dbReference>
<dbReference type="OrthoDB" id="9772435at2"/>
<feature type="domain" description="Exo-oligoalginate lyase C-terminal" evidence="8">
    <location>
        <begin position="684"/>
        <end position="717"/>
    </location>
</feature>
<keyword evidence="10" id="KW-1185">Reference proteome</keyword>
<evidence type="ECO:0000313" key="10">
    <source>
        <dbReference type="Proteomes" id="UP000053455"/>
    </source>
</evidence>
<dbReference type="InterPro" id="IPR008397">
    <property type="entry name" value="Alginate_lyase_dom"/>
</dbReference>
<evidence type="ECO:0000256" key="3">
    <source>
        <dbReference type="ARBA" id="ARBA00022764"/>
    </source>
</evidence>
<gene>
    <name evidence="9" type="ORF">AAV99_12340</name>
</gene>
<comment type="caution">
    <text evidence="9">The sequence shown here is derived from an EMBL/GenBank/DDBJ whole genome shotgun (WGS) entry which is preliminary data.</text>
</comment>
<dbReference type="Pfam" id="PF22686">
    <property type="entry name" value="Alg17C_C"/>
    <property type="match status" value="1"/>
</dbReference>
<evidence type="ECO:0000259" key="6">
    <source>
        <dbReference type="Pfam" id="PF05426"/>
    </source>
</evidence>
<comment type="subcellular location">
    <subcellularLocation>
        <location evidence="1">Periplasm</location>
    </subcellularLocation>
</comment>
<dbReference type="Pfam" id="PF07940">
    <property type="entry name" value="Hepar_II_III_C"/>
    <property type="match status" value="1"/>
</dbReference>
<dbReference type="InterPro" id="IPR008929">
    <property type="entry name" value="Chondroitin_lyas"/>
</dbReference>
<evidence type="ECO:0000256" key="5">
    <source>
        <dbReference type="SAM" id="SignalP"/>
    </source>
</evidence>
<dbReference type="PATRIC" id="fig|874156.12.peg.2538"/>
<dbReference type="GO" id="GO:0016829">
    <property type="term" value="F:lyase activity"/>
    <property type="evidence" value="ECO:0007669"/>
    <property type="project" value="UniProtKB-KW"/>
</dbReference>
<dbReference type="GO" id="GO:0042597">
    <property type="term" value="C:periplasmic space"/>
    <property type="evidence" value="ECO:0007669"/>
    <property type="project" value="UniProtKB-SubCell"/>
</dbReference>
<feature type="domain" description="Heparinase II/III-like C-terminal" evidence="7">
    <location>
        <begin position="368"/>
        <end position="634"/>
    </location>
</feature>
<dbReference type="SUPFAM" id="SSF48230">
    <property type="entry name" value="Chondroitin AC/alginate lyase"/>
    <property type="match status" value="1"/>
</dbReference>
<evidence type="ECO:0000259" key="7">
    <source>
        <dbReference type="Pfam" id="PF07940"/>
    </source>
</evidence>